<dbReference type="PRINTS" id="PR00455">
    <property type="entry name" value="HTHTETR"/>
</dbReference>
<name>A0A0D2J2W4_9BACT</name>
<sequence length="200" mass="23234">MPSNEKKEKILQAARVCIERYGTQKTTLEDIGQMVGLNKASLYYYFPCKEAILMEAALFECEQFLTHLRQMVSRCENSIETVRTYLEERCDYYQKMIIKHIVSVEDLLRGIPQFELLYKDSLEREIEFLGSVLKKGVQAGQIKEYPCHKVARAILVAVTGIERHYIKKTQLSELSKIDFDQIKKEVLLVVDLILNGLQKH</sequence>
<dbReference type="PANTHER" id="PTHR30055">
    <property type="entry name" value="HTH-TYPE TRANSCRIPTIONAL REGULATOR RUTR"/>
    <property type="match status" value="1"/>
</dbReference>
<feature type="DNA-binding region" description="H-T-H motif" evidence="2">
    <location>
        <begin position="27"/>
        <end position="46"/>
    </location>
</feature>
<dbReference type="InParanoid" id="A0A0D2J2W4"/>
<dbReference type="STRING" id="1429043.X474_18720"/>
<dbReference type="InterPro" id="IPR036271">
    <property type="entry name" value="Tet_transcr_reg_TetR-rel_C_sf"/>
</dbReference>
<keyword evidence="5" id="KW-1185">Reference proteome</keyword>
<dbReference type="Gene3D" id="1.10.10.60">
    <property type="entry name" value="Homeodomain-like"/>
    <property type="match status" value="1"/>
</dbReference>
<gene>
    <name evidence="4" type="ORF">X474_18720</name>
</gene>
<organism evidence="4 5">
    <name type="scientific">Dethiosulfatarculus sandiegensis</name>
    <dbReference type="NCBI Taxonomy" id="1429043"/>
    <lineage>
        <taxon>Bacteria</taxon>
        <taxon>Pseudomonadati</taxon>
        <taxon>Thermodesulfobacteriota</taxon>
        <taxon>Desulfarculia</taxon>
        <taxon>Desulfarculales</taxon>
        <taxon>Desulfarculaceae</taxon>
        <taxon>Dethiosulfatarculus</taxon>
    </lineage>
</organism>
<protein>
    <recommendedName>
        <fullName evidence="3">HTH tetR-type domain-containing protein</fullName>
    </recommendedName>
</protein>
<reference evidence="4 5" key="1">
    <citation type="submission" date="2013-11" db="EMBL/GenBank/DDBJ databases">
        <title>Metagenomic analysis of a methanogenic consortium involved in long chain n-alkane degradation.</title>
        <authorList>
            <person name="Davidova I.A."/>
            <person name="Callaghan A.V."/>
            <person name="Wawrik B."/>
            <person name="Pruitt S."/>
            <person name="Marks C."/>
            <person name="Duncan K.E."/>
            <person name="Suflita J.M."/>
        </authorList>
    </citation>
    <scope>NUCLEOTIDE SEQUENCE [LARGE SCALE GENOMIC DNA]</scope>
    <source>
        <strain evidence="4 5">SPR</strain>
    </source>
</reference>
<evidence type="ECO:0000313" key="4">
    <source>
        <dbReference type="EMBL" id="KIX12494.1"/>
    </source>
</evidence>
<accession>A0A0D2J2W4</accession>
<dbReference type="GO" id="GO:0003700">
    <property type="term" value="F:DNA-binding transcription factor activity"/>
    <property type="evidence" value="ECO:0007669"/>
    <property type="project" value="TreeGrafter"/>
</dbReference>
<dbReference type="RefSeq" id="WP_044350560.1">
    <property type="nucleotide sequence ID" value="NZ_AZAC01000030.1"/>
</dbReference>
<dbReference type="Proteomes" id="UP000032233">
    <property type="component" value="Unassembled WGS sequence"/>
</dbReference>
<evidence type="ECO:0000256" key="2">
    <source>
        <dbReference type="PROSITE-ProRule" id="PRU00335"/>
    </source>
</evidence>
<dbReference type="AlphaFoldDB" id="A0A0D2J2W4"/>
<dbReference type="SUPFAM" id="SSF46689">
    <property type="entry name" value="Homeodomain-like"/>
    <property type="match status" value="1"/>
</dbReference>
<dbReference type="InterPro" id="IPR001647">
    <property type="entry name" value="HTH_TetR"/>
</dbReference>
<dbReference type="SUPFAM" id="SSF48498">
    <property type="entry name" value="Tetracyclin repressor-like, C-terminal domain"/>
    <property type="match status" value="1"/>
</dbReference>
<dbReference type="InterPro" id="IPR050109">
    <property type="entry name" value="HTH-type_TetR-like_transc_reg"/>
</dbReference>
<keyword evidence="1 2" id="KW-0238">DNA-binding</keyword>
<evidence type="ECO:0000259" key="3">
    <source>
        <dbReference type="PROSITE" id="PS50977"/>
    </source>
</evidence>
<dbReference type="Pfam" id="PF00440">
    <property type="entry name" value="TetR_N"/>
    <property type="match status" value="1"/>
</dbReference>
<comment type="caution">
    <text evidence="4">The sequence shown here is derived from an EMBL/GenBank/DDBJ whole genome shotgun (WGS) entry which is preliminary data.</text>
</comment>
<feature type="domain" description="HTH tetR-type" evidence="3">
    <location>
        <begin position="4"/>
        <end position="64"/>
    </location>
</feature>
<proteinExistence type="predicted"/>
<evidence type="ECO:0000313" key="5">
    <source>
        <dbReference type="Proteomes" id="UP000032233"/>
    </source>
</evidence>
<dbReference type="InterPro" id="IPR009057">
    <property type="entry name" value="Homeodomain-like_sf"/>
</dbReference>
<dbReference type="PROSITE" id="PS50977">
    <property type="entry name" value="HTH_TETR_2"/>
    <property type="match status" value="1"/>
</dbReference>
<dbReference type="PANTHER" id="PTHR30055:SF226">
    <property type="entry name" value="HTH-TYPE TRANSCRIPTIONAL REGULATOR PKSA"/>
    <property type="match status" value="1"/>
</dbReference>
<dbReference type="EMBL" id="AZAC01000030">
    <property type="protein sequence ID" value="KIX12494.1"/>
    <property type="molecule type" value="Genomic_DNA"/>
</dbReference>
<evidence type="ECO:0000256" key="1">
    <source>
        <dbReference type="ARBA" id="ARBA00023125"/>
    </source>
</evidence>
<dbReference type="Gene3D" id="1.10.357.10">
    <property type="entry name" value="Tetracycline Repressor, domain 2"/>
    <property type="match status" value="1"/>
</dbReference>
<dbReference type="GO" id="GO:0000976">
    <property type="term" value="F:transcription cis-regulatory region binding"/>
    <property type="evidence" value="ECO:0007669"/>
    <property type="project" value="TreeGrafter"/>
</dbReference>